<keyword evidence="2" id="KW-1185">Reference proteome</keyword>
<protein>
    <submittedName>
        <fullName evidence="1">Uncharacterized protein</fullName>
    </submittedName>
</protein>
<comment type="caution">
    <text evidence="1">The sequence shown here is derived from an EMBL/GenBank/DDBJ whole genome shotgun (WGS) entry which is preliminary data.</text>
</comment>
<name>A0ABV5HJ69_9VIBR</name>
<evidence type="ECO:0000313" key="1">
    <source>
        <dbReference type="EMBL" id="MFB9134268.1"/>
    </source>
</evidence>
<proteinExistence type="predicted"/>
<dbReference type="RefSeq" id="WP_390190091.1">
    <property type="nucleotide sequence ID" value="NZ_JBHMEP010000001.1"/>
</dbReference>
<sequence length="132" mass="14894">MKPSVYFMVCFYTIMDKFMASLGYCDISNFKLTPKSKHAVAEIQGIMDAGNLMAGVLAATPFYYIFGSPGITNSPFEKMITIREYDWEQLGQSMASVPKIVKGRIYKVAEPMTWSTNGQERKFWECVSNASL</sequence>
<gene>
    <name evidence="1" type="ORF">ACFFUV_04695</name>
</gene>
<evidence type="ECO:0000313" key="2">
    <source>
        <dbReference type="Proteomes" id="UP001589645"/>
    </source>
</evidence>
<accession>A0ABV5HJ69</accession>
<reference evidence="1 2" key="1">
    <citation type="submission" date="2024-09" db="EMBL/GenBank/DDBJ databases">
        <authorList>
            <person name="Sun Q."/>
            <person name="Mori K."/>
        </authorList>
    </citation>
    <scope>NUCLEOTIDE SEQUENCE [LARGE SCALE GENOMIC DNA]</scope>
    <source>
        <strain evidence="1 2">CECT 8064</strain>
    </source>
</reference>
<dbReference type="EMBL" id="JBHMEP010000001">
    <property type="protein sequence ID" value="MFB9134268.1"/>
    <property type="molecule type" value="Genomic_DNA"/>
</dbReference>
<dbReference type="Proteomes" id="UP001589645">
    <property type="component" value="Unassembled WGS sequence"/>
</dbReference>
<organism evidence="1 2">
    <name type="scientific">Vibrio olivae</name>
    <dbReference type="NCBI Taxonomy" id="1243002"/>
    <lineage>
        <taxon>Bacteria</taxon>
        <taxon>Pseudomonadati</taxon>
        <taxon>Pseudomonadota</taxon>
        <taxon>Gammaproteobacteria</taxon>
        <taxon>Vibrionales</taxon>
        <taxon>Vibrionaceae</taxon>
        <taxon>Vibrio</taxon>
    </lineage>
</organism>